<dbReference type="Gene3D" id="3.20.20.80">
    <property type="entry name" value="Glycosidases"/>
    <property type="match status" value="1"/>
</dbReference>
<dbReference type="InterPro" id="IPR029018">
    <property type="entry name" value="Hex-like_dom2"/>
</dbReference>
<gene>
    <name evidence="5" type="ORF">FJW01_14715</name>
</gene>
<keyword evidence="6" id="KW-1185">Reference proteome</keyword>
<keyword evidence="1" id="KW-0378">Hydrolase</keyword>
<comment type="caution">
    <text evidence="5">The sequence shown here is derived from an EMBL/GenBank/DDBJ whole genome shotgun (WGS) entry which is preliminary data.</text>
</comment>
<dbReference type="Pfam" id="PF07488">
    <property type="entry name" value="Glyco_hydro_67M"/>
    <property type="match status" value="1"/>
</dbReference>
<dbReference type="PANTHER" id="PTHR39207:SF1">
    <property type="entry name" value="ALPHA-GLUCURONIDASE A"/>
    <property type="match status" value="1"/>
</dbReference>
<dbReference type="Gene3D" id="3.90.1330.10">
    <property type="entry name" value="Alpha-glucuronidase, C-terminal domain"/>
    <property type="match status" value="1"/>
</dbReference>
<dbReference type="OrthoDB" id="339499at2"/>
<dbReference type="InterPro" id="IPR011100">
    <property type="entry name" value="Glyco_hydro_67_cat"/>
</dbReference>
<dbReference type="InterPro" id="IPR011099">
    <property type="entry name" value="Glyco_hydro_67_C"/>
</dbReference>
<organism evidence="5 6">
    <name type="scientific">Pantoea deleyi</name>
    <dbReference type="NCBI Taxonomy" id="470932"/>
    <lineage>
        <taxon>Bacteria</taxon>
        <taxon>Pseudomonadati</taxon>
        <taxon>Pseudomonadota</taxon>
        <taxon>Gammaproteobacteria</taxon>
        <taxon>Enterobacterales</taxon>
        <taxon>Erwiniaceae</taxon>
        <taxon>Pantoea</taxon>
    </lineage>
</organism>
<sequence length="662" mass="75344">MEQVKEKASSCWLVDRNNISALFSDNALHINAILFPETASPVLDNLKKEFSAFSPTTAEKGKSLLFSLDSDGRRAGSFTLRHDEDVIEVSASEMTGLLYGWFELMKRLQLKDFSCGTYLSDSPAITIRMLNHWDNMDGTIERGYAGRSLFFTENRFIGDHEKTGRYARLLASAGINALTINNVNVHQVETRLITQEYRQALIELCDLFRGWGIQLFLSVNYASPIELGDLTTADPLDAQVKAWWRHCFDALYRDIPDFGGVVVKADSEHRPGPFTYHRTHADGANMLGEALAPHGGLVFWRCFVYNCQQDWRDRQTDRARAAYEHFAPLDGQFRENVILQIKNGPMDFQVREPVSPLLGAMPATNQVLELQITQEYTGQQIDLFWLVPQWKTILAFDTRLSSGPSTIEDLVCGRANAMPHAGVTAVVNTGDDRFWTGHVLAQANLYGYGRLLWNPAIEAGVLAREWSQLTFGTDAEVTRTVSEMLLSSGQVYEDYTAPLGVGWMVNPHHHYGPNIDGYEYDVWGTYHYADRNGLGVDRTLESGTGYVALYAPENCQLYNDLQRCPDELLLFFHFLRYDHRLKNGKSVIQHIYDTHFSGVEAVEGFIQRWQKLATLIPSDIHRNVAERLEKQKKNASEWRDRINTYFYRKSGIDDNKGRKIYK</sequence>
<dbReference type="GO" id="GO:0046559">
    <property type="term" value="F:alpha-glucuronidase activity"/>
    <property type="evidence" value="ECO:0007669"/>
    <property type="project" value="InterPro"/>
</dbReference>
<evidence type="ECO:0000313" key="5">
    <source>
        <dbReference type="EMBL" id="TPV39769.1"/>
    </source>
</evidence>
<dbReference type="InterPro" id="IPR011395">
    <property type="entry name" value="Glyco_hydro_67_aGlcAse"/>
</dbReference>
<evidence type="ECO:0000256" key="2">
    <source>
        <dbReference type="PIRSR" id="PIRSR029900-1"/>
    </source>
</evidence>
<evidence type="ECO:0000259" key="3">
    <source>
        <dbReference type="Pfam" id="PF07477"/>
    </source>
</evidence>
<dbReference type="InterPro" id="IPR037054">
    <property type="entry name" value="A-glucoronidase_C_sf"/>
</dbReference>
<evidence type="ECO:0000259" key="4">
    <source>
        <dbReference type="Pfam" id="PF07488"/>
    </source>
</evidence>
<feature type="active site" description="Proton donor" evidence="2">
    <location>
        <position position="268"/>
    </location>
</feature>
<evidence type="ECO:0000313" key="6">
    <source>
        <dbReference type="Proteomes" id="UP000317747"/>
    </source>
</evidence>
<dbReference type="PIRSF" id="PIRSF029900">
    <property type="entry name" value="Alpha-glucuronds"/>
    <property type="match status" value="1"/>
</dbReference>
<dbReference type="EMBL" id="VHJA01000061">
    <property type="protein sequence ID" value="TPV39769.1"/>
    <property type="molecule type" value="Genomic_DNA"/>
</dbReference>
<feature type="domain" description="Glycosyl hydrolase family 67 catalytic" evidence="4">
    <location>
        <begin position="116"/>
        <end position="435"/>
    </location>
</feature>
<dbReference type="GO" id="GO:0033939">
    <property type="term" value="F:xylan alpha-1,2-glucuronosidase activity"/>
    <property type="evidence" value="ECO:0007669"/>
    <property type="project" value="TreeGrafter"/>
</dbReference>
<feature type="domain" description="Glycosyl hydrolase family 67 C-terminal" evidence="3">
    <location>
        <begin position="436"/>
        <end position="658"/>
    </location>
</feature>
<dbReference type="Pfam" id="PF07477">
    <property type="entry name" value="Glyco_hydro_67C"/>
    <property type="match status" value="1"/>
</dbReference>
<name>A0A506Q203_9GAMM</name>
<accession>A0A506Q203</accession>
<evidence type="ECO:0000256" key="1">
    <source>
        <dbReference type="ARBA" id="ARBA00022801"/>
    </source>
</evidence>
<feature type="active site" description="Proton acceptor" evidence="2">
    <location>
        <position position="375"/>
    </location>
</feature>
<dbReference type="Proteomes" id="UP000317747">
    <property type="component" value="Unassembled WGS sequence"/>
</dbReference>
<dbReference type="RefSeq" id="WP_128085240.1">
    <property type="nucleotide sequence ID" value="NZ_CP071405.1"/>
</dbReference>
<dbReference type="SUPFAM" id="SSF55545">
    <property type="entry name" value="beta-N-acetylhexosaminidase-like domain"/>
    <property type="match status" value="1"/>
</dbReference>
<dbReference type="SUPFAM" id="SSF51445">
    <property type="entry name" value="(Trans)glycosidases"/>
    <property type="match status" value="1"/>
</dbReference>
<proteinExistence type="predicted"/>
<dbReference type="GO" id="GO:0045493">
    <property type="term" value="P:xylan catabolic process"/>
    <property type="evidence" value="ECO:0007669"/>
    <property type="project" value="InterPro"/>
</dbReference>
<protein>
    <submittedName>
        <fullName evidence="5">Alpha-glucuronidase</fullName>
    </submittedName>
</protein>
<feature type="active site" description="Proton acceptor" evidence="2">
    <location>
        <position position="347"/>
    </location>
</feature>
<dbReference type="GO" id="GO:0005576">
    <property type="term" value="C:extracellular region"/>
    <property type="evidence" value="ECO:0007669"/>
    <property type="project" value="InterPro"/>
</dbReference>
<reference evidence="5 6" key="1">
    <citation type="submission" date="2019-06" db="EMBL/GenBank/DDBJ databases">
        <title>Taxogenomics and systematics of the genus Pantoea.</title>
        <authorList>
            <person name="Tambong J.T."/>
        </authorList>
    </citation>
    <scope>NUCLEOTIDE SEQUENCE [LARGE SCALE GENOMIC DNA]</scope>
    <source>
        <strain evidence="5 6">LMG 24200</strain>
    </source>
</reference>
<dbReference type="AlphaFoldDB" id="A0A506Q203"/>
<dbReference type="PANTHER" id="PTHR39207">
    <property type="entry name" value="ALPHA-GLUCURONIDASE A"/>
    <property type="match status" value="1"/>
</dbReference>
<dbReference type="InterPro" id="IPR017853">
    <property type="entry name" value="GH"/>
</dbReference>